<name>A0A0G3HC44_9CORY</name>
<feature type="compositionally biased region" description="Basic and acidic residues" evidence="1">
    <location>
        <begin position="1"/>
        <end position="13"/>
    </location>
</feature>
<proteinExistence type="predicted"/>
<feature type="compositionally biased region" description="Polar residues" evidence="1">
    <location>
        <begin position="21"/>
        <end position="30"/>
    </location>
</feature>
<keyword evidence="3" id="KW-1185">Reference proteome</keyword>
<gene>
    <name evidence="2" type="ORF">CTEST_10485</name>
</gene>
<reference evidence="3" key="2">
    <citation type="submission" date="2015-05" db="EMBL/GenBank/DDBJ databases">
        <title>Complete genome sequence of Corynebacterium testudinoris DSM 44614, recovered from necrotic lesions in the mouth of a tortoise.</title>
        <authorList>
            <person name="Ruckert C."/>
            <person name="Albersmeier A."/>
            <person name="Winkler A."/>
            <person name="Tauch A."/>
        </authorList>
    </citation>
    <scope>NUCLEOTIDE SEQUENCE [LARGE SCALE GENOMIC DNA]</scope>
    <source>
        <strain evidence="3">DSM 44614</strain>
    </source>
</reference>
<evidence type="ECO:0000256" key="1">
    <source>
        <dbReference type="SAM" id="MobiDB-lite"/>
    </source>
</evidence>
<dbReference type="EMBL" id="CP011545">
    <property type="protein sequence ID" value="AKK09518.1"/>
    <property type="molecule type" value="Genomic_DNA"/>
</dbReference>
<reference evidence="2 3" key="1">
    <citation type="journal article" date="2015" name="Genome Announc.">
        <title>Complete Genome Sequence of the Type Strain Corynebacterium testudinoris DSM 44614, Recovered from Necrotic Lesions in the Mouth of a Tortoise.</title>
        <authorList>
            <person name="Ruckert C."/>
            <person name="Kriete M."/>
            <person name="Jaenicke S."/>
            <person name="Winkler A."/>
            <person name="Tauch A."/>
        </authorList>
    </citation>
    <scope>NUCLEOTIDE SEQUENCE [LARGE SCALE GENOMIC DNA]</scope>
    <source>
        <strain evidence="2 3">DSM 44614</strain>
    </source>
</reference>
<accession>A0A0G3HC44</accession>
<evidence type="ECO:0000313" key="3">
    <source>
        <dbReference type="Proteomes" id="UP000035540"/>
    </source>
</evidence>
<dbReference type="Proteomes" id="UP000035540">
    <property type="component" value="Chromosome"/>
</dbReference>
<feature type="region of interest" description="Disordered" evidence="1">
    <location>
        <begin position="1"/>
        <end position="30"/>
    </location>
</feature>
<organism evidence="2 3">
    <name type="scientific">Corynebacterium testudinoris</name>
    <dbReference type="NCBI Taxonomy" id="136857"/>
    <lineage>
        <taxon>Bacteria</taxon>
        <taxon>Bacillati</taxon>
        <taxon>Actinomycetota</taxon>
        <taxon>Actinomycetes</taxon>
        <taxon>Mycobacteriales</taxon>
        <taxon>Corynebacteriaceae</taxon>
        <taxon>Corynebacterium</taxon>
    </lineage>
</organism>
<dbReference type="OrthoDB" id="3257812at2"/>
<sequence length="567" mass="61207">MDDARDVPDKDETFGAEAEEGSQSNSDAIDLPTSTTLIEVSPGVAVVFGEIPPGLELISLDMIPFIDRSQLSTALGSLGNSVTIAGNLGEAAVGAQGLFRVNDATLTLLKSGGEMAAKDGAKLGAILRNGEIVAQARFIPVALTPAAALAAIGPAVAMIAVQMQISEVSSLVQSNIQLTAKTLKTMRNKQWAELEGLVKSVNRAMKEACELDAVTNSVWEPIASIGSEIDQQVDLYRKNVKDHIEELGKLGDHARSEYLQYNAEAIFFDTYALLRTLKVYAEYQALRAAMTKKRIINDESEVKLLEMITRELPAEIEESLQEIRQLTNSLVRELRKIAELPGRATLPLTKKRKGAKISKLTCQELLDTIGPLAAILQPEAQIPAAPDAVCAPEDFDLGPYLHALSFSLEDGETLLSVAFPYEVGKSNSAGVTSKILDRRVDASWDALTPGLARPIKEKVASSTFVAVTDRRIITAIPENLLKLGDLSSVYPLDAVQYVRGHTQQESSARRQIDVLTEKGDLHWMFPDDANTEDIENLVSVLSGRASRAGHDPAAIEKSSTPDLAVDS</sequence>
<dbReference type="AlphaFoldDB" id="A0A0G3HC44"/>
<dbReference type="RefSeq" id="WP_047253669.1">
    <property type="nucleotide sequence ID" value="NZ_CP011545.1"/>
</dbReference>
<dbReference type="PATRIC" id="fig|136857.5.peg.2081"/>
<evidence type="ECO:0000313" key="2">
    <source>
        <dbReference type="EMBL" id="AKK09518.1"/>
    </source>
</evidence>
<protein>
    <submittedName>
        <fullName evidence="2">Uncharacterized protein</fullName>
    </submittedName>
</protein>
<dbReference type="KEGG" id="cted:CTEST_10485"/>